<dbReference type="RefSeq" id="WP_049693691.1">
    <property type="nucleotide sequence ID" value="NZ_CP016540.2"/>
</dbReference>
<evidence type="ECO:0000256" key="7">
    <source>
        <dbReference type="HAMAP-Rule" id="MF_01235"/>
    </source>
</evidence>
<dbReference type="PANTHER" id="PTHR36204:SF1">
    <property type="entry name" value="N-ACETYLMANNOSAMINE-6-PHOSPHATE 2-EPIMERASE-RELATED"/>
    <property type="match status" value="1"/>
</dbReference>
<gene>
    <name evidence="7" type="primary">nanE</name>
    <name evidence="8" type="ORF">I858_008880</name>
</gene>
<keyword evidence="9" id="KW-1185">Reference proteome</keyword>
<dbReference type="GO" id="GO:0019262">
    <property type="term" value="P:N-acetylneuraminate catabolic process"/>
    <property type="evidence" value="ECO:0007669"/>
    <property type="project" value="UniProtKB-UniRule"/>
</dbReference>
<dbReference type="OrthoDB" id="9781704at2"/>
<evidence type="ECO:0000313" key="8">
    <source>
        <dbReference type="EMBL" id="ANU27103.1"/>
    </source>
</evidence>
<dbReference type="KEGG" id="pll:I858_008880"/>
<comment type="catalytic activity">
    <reaction evidence="1 7">
        <text>an N-acyl-D-glucosamine 6-phosphate = an N-acyl-D-mannosamine 6-phosphate</text>
        <dbReference type="Rhea" id="RHEA:23932"/>
        <dbReference type="ChEBI" id="CHEBI:57599"/>
        <dbReference type="ChEBI" id="CHEBI:57666"/>
        <dbReference type="EC" id="5.1.3.9"/>
    </reaction>
</comment>
<dbReference type="InterPro" id="IPR007260">
    <property type="entry name" value="NanE"/>
</dbReference>
<dbReference type="CDD" id="cd04729">
    <property type="entry name" value="NanE"/>
    <property type="match status" value="1"/>
</dbReference>
<dbReference type="GO" id="GO:0005975">
    <property type="term" value="P:carbohydrate metabolic process"/>
    <property type="evidence" value="ECO:0007669"/>
    <property type="project" value="UniProtKB-UniRule"/>
</dbReference>
<evidence type="ECO:0000256" key="1">
    <source>
        <dbReference type="ARBA" id="ARBA00000056"/>
    </source>
</evidence>
<dbReference type="EC" id="5.1.3.9" evidence="7"/>
<dbReference type="InterPro" id="IPR013785">
    <property type="entry name" value="Aldolase_TIM"/>
</dbReference>
<dbReference type="SUPFAM" id="SSF51366">
    <property type="entry name" value="Ribulose-phoshate binding barrel"/>
    <property type="match status" value="1"/>
</dbReference>
<evidence type="ECO:0000256" key="3">
    <source>
        <dbReference type="ARBA" id="ARBA00005081"/>
    </source>
</evidence>
<comment type="function">
    <text evidence="2 7">Converts N-acetylmannosamine-6-phosphate (ManNAc-6-P) to N-acetylglucosamine-6-phosphate (GlcNAc-6-P).</text>
</comment>
<dbReference type="PANTHER" id="PTHR36204">
    <property type="entry name" value="N-ACETYLMANNOSAMINE-6-PHOSPHATE 2-EPIMERASE-RELATED"/>
    <property type="match status" value="1"/>
</dbReference>
<evidence type="ECO:0000256" key="4">
    <source>
        <dbReference type="ARBA" id="ARBA00007439"/>
    </source>
</evidence>
<dbReference type="InterPro" id="IPR011060">
    <property type="entry name" value="RibuloseP-bd_barrel"/>
</dbReference>
<reference evidence="8" key="1">
    <citation type="submission" date="2016-10" db="EMBL/GenBank/DDBJ databases">
        <authorList>
            <person name="See-Too W.S."/>
        </authorList>
    </citation>
    <scope>NUCLEOTIDE SEQUENCE</scope>
    <source>
        <strain evidence="8">L10.15</strain>
    </source>
</reference>
<dbReference type="GO" id="GO:0006053">
    <property type="term" value="P:N-acetylmannosamine catabolic process"/>
    <property type="evidence" value="ECO:0007669"/>
    <property type="project" value="TreeGrafter"/>
</dbReference>
<organism evidence="8 9">
    <name type="scientific">Planococcus versutus</name>
    <dbReference type="NCBI Taxonomy" id="1302659"/>
    <lineage>
        <taxon>Bacteria</taxon>
        <taxon>Bacillati</taxon>
        <taxon>Bacillota</taxon>
        <taxon>Bacilli</taxon>
        <taxon>Bacillales</taxon>
        <taxon>Caryophanaceae</taxon>
        <taxon>Planococcus</taxon>
    </lineage>
</organism>
<dbReference type="FunFam" id="3.20.20.70:FF:000035">
    <property type="entry name" value="Putative N-acetylmannosamine-6-phosphate 2-epimerase"/>
    <property type="match status" value="1"/>
</dbReference>
<comment type="similarity">
    <text evidence="4 7">Belongs to the NanE family.</text>
</comment>
<dbReference type="AlphaFoldDB" id="A0A1B1S1P4"/>
<protein>
    <recommendedName>
        <fullName evidence="7">Putative N-acetylmannosamine-6-phosphate 2-epimerase</fullName>
        <ecNumber evidence="7">5.1.3.9</ecNumber>
    </recommendedName>
    <alternativeName>
        <fullName evidence="7">ManNAc-6-P epimerase</fullName>
    </alternativeName>
</protein>
<dbReference type="HAMAP" id="MF_01235">
    <property type="entry name" value="ManNAc6P_epimer"/>
    <property type="match status" value="1"/>
</dbReference>
<evidence type="ECO:0000256" key="2">
    <source>
        <dbReference type="ARBA" id="ARBA00002147"/>
    </source>
</evidence>
<dbReference type="Gene3D" id="3.20.20.70">
    <property type="entry name" value="Aldolase class I"/>
    <property type="match status" value="1"/>
</dbReference>
<sequence>MDKQSLLAKLERGLIVSCQALEDEPLHSSYIMSRLAVAAQEGGAVGIRANSYEDISAIKKLVDLPVIGIVKRDYADSKVFITATLKEVEEVVKSGADIIALDATDQLRPNGQRLDEFYAEVRQAFPSVLLMADISTFEEGVNASGLGFDLVATTLSGYTDYTRDQKLPNIDLIKSLAEAIDTPVMAEGGYWKPEELEKAVASGAHACIVGSAITRPREITKRFVSSLTK</sequence>
<dbReference type="NCBIfam" id="NF002231">
    <property type="entry name" value="PRK01130.1"/>
    <property type="match status" value="1"/>
</dbReference>
<accession>A0A1B1S1P4</accession>
<dbReference type="UniPathway" id="UPA00629">
    <property type="reaction ID" value="UER00682"/>
</dbReference>
<dbReference type="GO" id="GO:0047465">
    <property type="term" value="F:N-acylglucosamine-6-phosphate 2-epimerase activity"/>
    <property type="evidence" value="ECO:0007669"/>
    <property type="project" value="UniProtKB-EC"/>
</dbReference>
<keyword evidence="5 7" id="KW-0413">Isomerase</keyword>
<dbReference type="Pfam" id="PF04131">
    <property type="entry name" value="NanE"/>
    <property type="match status" value="1"/>
</dbReference>
<proteinExistence type="inferred from homology"/>
<comment type="pathway">
    <text evidence="3 7">Amino-sugar metabolism; N-acetylneuraminate degradation; D-fructose 6-phosphate from N-acetylneuraminate: step 3/5.</text>
</comment>
<evidence type="ECO:0000256" key="6">
    <source>
        <dbReference type="ARBA" id="ARBA00023277"/>
    </source>
</evidence>
<name>A0A1B1S1P4_9BACL</name>
<evidence type="ECO:0000313" key="9">
    <source>
        <dbReference type="Proteomes" id="UP000053354"/>
    </source>
</evidence>
<dbReference type="GO" id="GO:0005829">
    <property type="term" value="C:cytosol"/>
    <property type="evidence" value="ECO:0007669"/>
    <property type="project" value="TreeGrafter"/>
</dbReference>
<keyword evidence="6 7" id="KW-0119">Carbohydrate metabolism</keyword>
<dbReference type="Proteomes" id="UP000053354">
    <property type="component" value="Chromosome"/>
</dbReference>
<dbReference type="EMBL" id="CP016540">
    <property type="protein sequence ID" value="ANU27103.1"/>
    <property type="molecule type" value="Genomic_DNA"/>
</dbReference>
<evidence type="ECO:0000256" key="5">
    <source>
        <dbReference type="ARBA" id="ARBA00023235"/>
    </source>
</evidence>
<dbReference type="STRING" id="1302659.I858_008880"/>